<dbReference type="STRING" id="320497.A0U93_11080"/>
<reference evidence="1 2" key="1">
    <citation type="submission" date="2016-03" db="EMBL/GenBank/DDBJ databases">
        <title>Acetic acid bacteria sequencing.</title>
        <authorList>
            <person name="Brandt J."/>
            <person name="Jakob F."/>
            <person name="Vogel R.F."/>
        </authorList>
    </citation>
    <scope>NUCLEOTIDE SEQUENCE [LARGE SCALE GENOMIC DNA]</scope>
    <source>
        <strain evidence="1 2">NBRC 101099</strain>
    </source>
</reference>
<proteinExistence type="predicted"/>
<dbReference type="OrthoDB" id="5570143at2"/>
<name>A0A1U9KRA7_9PROT</name>
<sequence length="113" mass="12585">MLMATTLCYTLAVAMGIWLGLQAMQKRRPFAFLKPLHVLFAAAGTVFMLIALAHGHERVMLDVALVIAVIVFGVIMSEARRRGYMIPPLYVCHILLAAILYISVVCFTIFPNF</sequence>
<accession>A0A1U9KRA7</accession>
<evidence type="ECO:0000313" key="1">
    <source>
        <dbReference type="EMBL" id="AQS88394.1"/>
    </source>
</evidence>
<keyword evidence="2" id="KW-1185">Reference proteome</keyword>
<protein>
    <submittedName>
        <fullName evidence="1">Uncharacterized protein</fullName>
    </submittedName>
</protein>
<dbReference type="KEGG" id="nch:A0U93_11080"/>
<dbReference type="EMBL" id="CP014691">
    <property type="protein sequence ID" value="AQS88394.1"/>
    <property type="molecule type" value="Genomic_DNA"/>
</dbReference>
<dbReference type="RefSeq" id="WP_077807423.1">
    <property type="nucleotide sequence ID" value="NZ_BJXS01000003.1"/>
</dbReference>
<evidence type="ECO:0000313" key="2">
    <source>
        <dbReference type="Proteomes" id="UP000188604"/>
    </source>
</evidence>
<dbReference type="AlphaFoldDB" id="A0A1U9KRA7"/>
<gene>
    <name evidence="1" type="ORF">A0U93_11080</name>
</gene>
<dbReference type="Proteomes" id="UP000188604">
    <property type="component" value="Chromosome"/>
</dbReference>
<organism evidence="1 2">
    <name type="scientific">Neoasaia chiangmaiensis</name>
    <dbReference type="NCBI Taxonomy" id="320497"/>
    <lineage>
        <taxon>Bacteria</taxon>
        <taxon>Pseudomonadati</taxon>
        <taxon>Pseudomonadota</taxon>
        <taxon>Alphaproteobacteria</taxon>
        <taxon>Acetobacterales</taxon>
        <taxon>Acetobacteraceae</taxon>
        <taxon>Neoasaia</taxon>
    </lineage>
</organism>